<dbReference type="KEGG" id="dti:Desti_4618"/>
<dbReference type="SUPFAM" id="SSF143447">
    <property type="entry name" value="AMMECR1-like"/>
    <property type="match status" value="1"/>
</dbReference>
<dbReference type="InterPro" id="IPR023473">
    <property type="entry name" value="AMMECR1"/>
</dbReference>
<organism evidence="2 3">
    <name type="scientific">Desulfomonile tiedjei (strain ATCC 49306 / DSM 6799 / DCB-1)</name>
    <dbReference type="NCBI Taxonomy" id="706587"/>
    <lineage>
        <taxon>Bacteria</taxon>
        <taxon>Pseudomonadati</taxon>
        <taxon>Thermodesulfobacteriota</taxon>
        <taxon>Desulfomonilia</taxon>
        <taxon>Desulfomonilales</taxon>
        <taxon>Desulfomonilaceae</taxon>
        <taxon>Desulfomonile</taxon>
    </lineage>
</organism>
<dbReference type="InterPro" id="IPR002733">
    <property type="entry name" value="AMMECR1_domain"/>
</dbReference>
<evidence type="ECO:0000259" key="1">
    <source>
        <dbReference type="PROSITE" id="PS51112"/>
    </source>
</evidence>
<dbReference type="NCBIfam" id="TIGR04335">
    <property type="entry name" value="AmmeMemoSam_A"/>
    <property type="match status" value="1"/>
</dbReference>
<evidence type="ECO:0000313" key="2">
    <source>
        <dbReference type="EMBL" id="AFM27242.1"/>
    </source>
</evidence>
<dbReference type="Pfam" id="PF01871">
    <property type="entry name" value="AMMECR1"/>
    <property type="match status" value="1"/>
</dbReference>
<dbReference type="OrthoDB" id="9782820at2"/>
<dbReference type="Proteomes" id="UP000006055">
    <property type="component" value="Chromosome"/>
</dbReference>
<dbReference type="eggNOG" id="COG2078">
    <property type="taxonomic scope" value="Bacteria"/>
</dbReference>
<proteinExistence type="predicted"/>
<dbReference type="InterPro" id="IPR027623">
    <property type="entry name" value="AmmeMemoSam_A"/>
</dbReference>
<dbReference type="PATRIC" id="fig|706587.4.peg.5230"/>
<dbReference type="STRING" id="706587.Desti_4618"/>
<dbReference type="HOGENOM" id="CLU_095686_1_1_7"/>
<gene>
    <name evidence="2" type="ordered locus">Desti_4618</name>
</gene>
<evidence type="ECO:0000313" key="3">
    <source>
        <dbReference type="Proteomes" id="UP000006055"/>
    </source>
</evidence>
<dbReference type="InterPro" id="IPR036071">
    <property type="entry name" value="AMMECR1_dom_sf"/>
</dbReference>
<dbReference type="PROSITE" id="PS51112">
    <property type="entry name" value="AMMECR1"/>
    <property type="match status" value="1"/>
</dbReference>
<protein>
    <submittedName>
        <fullName evidence="2">Uncharacterized protein, PH0010 family</fullName>
    </submittedName>
</protein>
<dbReference type="RefSeq" id="WP_014812352.1">
    <property type="nucleotide sequence ID" value="NC_018025.1"/>
</dbReference>
<dbReference type="Gene3D" id="3.30.1490.150">
    <property type="entry name" value="Hypothetical protein ph0010, domain 2"/>
    <property type="match status" value="1"/>
</dbReference>
<dbReference type="NCBIfam" id="TIGR00296">
    <property type="entry name" value="TIGR00296 family protein"/>
    <property type="match status" value="1"/>
</dbReference>
<sequence length="189" mass="21134">MKSAKRSVGTDLGLQDEEKRELHRIARTVIESRAAGKPVPRIVPAFPRLAEKFGAFVSIHKRGMLRGCIGCLTADDALHRTVEEMAEAAAFRDPRFTPVQTEELPHLELEISVLTPFVEIEDTADIQIGIHGLMIRKGNYSGLLLPQVAADRNWDTITFLEETCKKAGLSRSAWQDKETKIYVFSADVF</sequence>
<feature type="domain" description="AMMECR1" evidence="1">
    <location>
        <begin position="17"/>
        <end position="189"/>
    </location>
</feature>
<reference evidence="3" key="1">
    <citation type="submission" date="2012-06" db="EMBL/GenBank/DDBJ databases">
        <title>Complete sequence of chromosome of Desulfomonile tiedjei DSM 6799.</title>
        <authorList>
            <person name="Lucas S."/>
            <person name="Copeland A."/>
            <person name="Lapidus A."/>
            <person name="Glavina del Rio T."/>
            <person name="Dalin E."/>
            <person name="Tice H."/>
            <person name="Bruce D."/>
            <person name="Goodwin L."/>
            <person name="Pitluck S."/>
            <person name="Peters L."/>
            <person name="Ovchinnikova G."/>
            <person name="Zeytun A."/>
            <person name="Lu M."/>
            <person name="Kyrpides N."/>
            <person name="Mavromatis K."/>
            <person name="Ivanova N."/>
            <person name="Brettin T."/>
            <person name="Detter J.C."/>
            <person name="Han C."/>
            <person name="Larimer F."/>
            <person name="Land M."/>
            <person name="Hauser L."/>
            <person name="Markowitz V."/>
            <person name="Cheng J.-F."/>
            <person name="Hugenholtz P."/>
            <person name="Woyke T."/>
            <person name="Wu D."/>
            <person name="Spring S."/>
            <person name="Schroeder M."/>
            <person name="Brambilla E."/>
            <person name="Klenk H.-P."/>
            <person name="Eisen J.A."/>
        </authorList>
    </citation>
    <scope>NUCLEOTIDE SEQUENCE [LARGE SCALE GENOMIC DNA]</scope>
    <source>
        <strain evidence="3">ATCC 49306 / DSM 6799 / DCB-1</strain>
    </source>
</reference>
<keyword evidence="3" id="KW-1185">Reference proteome</keyword>
<dbReference type="PANTHER" id="PTHR13016:SF0">
    <property type="entry name" value="AMME SYNDROME CANDIDATE GENE 1 PROTEIN"/>
    <property type="match status" value="1"/>
</dbReference>
<name>I4CCF1_DESTA</name>
<dbReference type="PANTHER" id="PTHR13016">
    <property type="entry name" value="AMMECR1 HOMOLOG"/>
    <property type="match status" value="1"/>
</dbReference>
<dbReference type="Gene3D" id="3.30.700.20">
    <property type="entry name" value="Hypothetical protein ph0010, domain 1"/>
    <property type="match status" value="1"/>
</dbReference>
<dbReference type="AlphaFoldDB" id="I4CCF1"/>
<accession>I4CCF1</accession>
<dbReference type="InterPro" id="IPR027485">
    <property type="entry name" value="AMMECR1_N"/>
</dbReference>
<dbReference type="EMBL" id="CP003360">
    <property type="protein sequence ID" value="AFM27242.1"/>
    <property type="molecule type" value="Genomic_DNA"/>
</dbReference>